<dbReference type="Proteomes" id="UP000790787">
    <property type="component" value="Chromosome 17"/>
</dbReference>
<protein>
    <submittedName>
        <fullName evidence="2">Uncharacterized mitochondrial protein ymf40-like</fullName>
    </submittedName>
</protein>
<dbReference type="PANTHER" id="PTHR34047">
    <property type="entry name" value="NUCLEAR INTRON MATURASE 1, MITOCHONDRIAL-RELATED"/>
    <property type="match status" value="1"/>
</dbReference>
<dbReference type="OMA" id="PEQACHI"/>
<dbReference type="InterPro" id="IPR043502">
    <property type="entry name" value="DNA/RNA_pol_sf"/>
</dbReference>
<dbReference type="STRING" id="4097.A0A1S4DFC4"/>
<dbReference type="PaxDb" id="4097-A0A1S4DFC4"/>
<dbReference type="RefSeq" id="XP_016512170.1">
    <property type="nucleotide sequence ID" value="XM_016656684.1"/>
</dbReference>
<gene>
    <name evidence="2" type="primary">LOC107829215</name>
</gene>
<name>A0A1S4DFC4_TOBAC</name>
<dbReference type="GeneID" id="107829215"/>
<keyword evidence="1" id="KW-1185">Reference proteome</keyword>
<evidence type="ECO:0000313" key="2">
    <source>
        <dbReference type="RefSeq" id="XP_016512170.1"/>
    </source>
</evidence>
<dbReference type="InterPro" id="IPR024937">
    <property type="entry name" value="Domain_X"/>
</dbReference>
<reference evidence="1" key="1">
    <citation type="journal article" date="2014" name="Nat. Commun.">
        <title>The tobacco genome sequence and its comparison with those of tomato and potato.</title>
        <authorList>
            <person name="Sierro N."/>
            <person name="Battey J.N."/>
            <person name="Ouadi S."/>
            <person name="Bakaher N."/>
            <person name="Bovet L."/>
            <person name="Willig A."/>
            <person name="Goepfert S."/>
            <person name="Peitsch M.C."/>
            <person name="Ivanov N.V."/>
        </authorList>
    </citation>
    <scope>NUCLEOTIDE SEQUENCE [LARGE SCALE GENOMIC DNA]</scope>
</reference>
<dbReference type="GO" id="GO:0090615">
    <property type="term" value="P:mitochondrial mRNA processing"/>
    <property type="evidence" value="ECO:0000318"/>
    <property type="project" value="GO_Central"/>
</dbReference>
<organism evidence="1 2">
    <name type="scientific">Nicotiana tabacum</name>
    <name type="common">Common tobacco</name>
    <dbReference type="NCBI Taxonomy" id="4097"/>
    <lineage>
        <taxon>Eukaryota</taxon>
        <taxon>Viridiplantae</taxon>
        <taxon>Streptophyta</taxon>
        <taxon>Embryophyta</taxon>
        <taxon>Tracheophyta</taxon>
        <taxon>Spermatophyta</taxon>
        <taxon>Magnoliopsida</taxon>
        <taxon>eudicotyledons</taxon>
        <taxon>Gunneridae</taxon>
        <taxon>Pentapetalae</taxon>
        <taxon>asterids</taxon>
        <taxon>lamiids</taxon>
        <taxon>Solanales</taxon>
        <taxon>Solanaceae</taxon>
        <taxon>Nicotianoideae</taxon>
        <taxon>Nicotianeae</taxon>
        <taxon>Nicotiana</taxon>
    </lineage>
</organism>
<accession>A0A1S4DFC4</accession>
<dbReference type="AlphaFoldDB" id="A0A1S4DFC4"/>
<dbReference type="SUPFAM" id="SSF56672">
    <property type="entry name" value="DNA/RNA polymerases"/>
    <property type="match status" value="1"/>
</dbReference>
<dbReference type="InterPro" id="IPR051083">
    <property type="entry name" value="GrpII_Intron_Splice-Mob/Def"/>
</dbReference>
<dbReference type="Pfam" id="PF01348">
    <property type="entry name" value="Intron_maturas2"/>
    <property type="match status" value="1"/>
</dbReference>
<dbReference type="GO" id="GO:0000373">
    <property type="term" value="P:Group II intron splicing"/>
    <property type="evidence" value="ECO:0000318"/>
    <property type="project" value="GO_Central"/>
</dbReference>
<reference evidence="2" key="2">
    <citation type="submission" date="2025-08" db="UniProtKB">
        <authorList>
            <consortium name="RefSeq"/>
        </authorList>
    </citation>
    <scope>IDENTIFICATION</scope>
</reference>
<evidence type="ECO:0000313" key="1">
    <source>
        <dbReference type="Proteomes" id="UP000790787"/>
    </source>
</evidence>
<dbReference type="GO" id="GO:0005739">
    <property type="term" value="C:mitochondrion"/>
    <property type="evidence" value="ECO:0000318"/>
    <property type="project" value="GO_Central"/>
</dbReference>
<proteinExistence type="predicted"/>
<dbReference type="KEGG" id="nta:107829215"/>
<dbReference type="CDD" id="cd01651">
    <property type="entry name" value="RT_G2_intron"/>
    <property type="match status" value="1"/>
</dbReference>
<sequence>MPSATFTCMSLLKSQMSLRTKFKHLPCTKSIRYISHLSRKPRHRNSIPLSPQQDSHALLKEDPVEILSNLWIKTFSQPQNPFTNITGFLSKLDLWVLAYQRTYAHFTGSFPPRNALHSHVLSDLSSLRNTVIHGKFLWNAKTHQLIRGPNEKPITEQLSRRQLHNILTSKTPPFQDIVVQQVLLMILEPIFEPRFSSKSHAFRPGRNPHTVVRTIRSNFAGYLWFLKGDISEVFDDVDVNVVMGSLEKAVKDKKVLNLIKSGLRAPVRSRLGEEEDEEEKDSKKRKQGRTKKRILNENDCKPDPYWLRTFFEFSPQEAAKIPNYGCCGILSPLLANVCLSELDHMMEQKIVEFFRPCERDAIWKYSMDDGCHNPAWPEFVPSSGKEKTRKMDFIRFGGHFLVGIRGPRQDAVEMRKEIIEFCERIFGVRLDNSKIEVEHISRGIQFLDHIICRRVIYPTLRYTASGGNIVSEKGIGTLLSVAVSLQQCIRQFRKLKLVKGDRDPEPLPCTPMLYSGQAHTNSQMNKFLETMAEWFRYADNRRKVVGFCAYVVRSSLAKLYAARYRLKSRAKVYKIASRDLSRPLREHTNNSAPEYSDLLRMGLVDAIEGVQFSRMSSIPSCDYTPFPRNWIPDHGKVLCEYINLQDPKFFCQLHKSVKQHGICLPQDEMSDIVWEYKTLGVRSLSQRLCGDKGMENASQKVMAAS</sequence>
<dbReference type="OrthoDB" id="596361at2759"/>
<dbReference type="PANTHER" id="PTHR34047:SF2">
    <property type="entry name" value="NUCLEAR INTRON MATURASE 1, MITOCHONDRIAL"/>
    <property type="match status" value="1"/>
</dbReference>